<dbReference type="OrthoDB" id="9835597at2"/>
<dbReference type="EMBL" id="OBEI01000004">
    <property type="protein sequence ID" value="SNZ08224.1"/>
    <property type="molecule type" value="Genomic_DNA"/>
</dbReference>
<accession>A0A285NFD4</accession>
<evidence type="ECO:0000256" key="1">
    <source>
        <dbReference type="SAM" id="Coils"/>
    </source>
</evidence>
<name>A0A285NFD4_9AQUI</name>
<sequence>MAIDKTALVQKALIRLPFADQTTAENLADEFLNEATEKIALYKLVIELLKIEISAVQSASIGDLKVEGNSRLEALQTLLSDYKEKLKKETGSTVKIVPLPKEKPKWD</sequence>
<protein>
    <submittedName>
        <fullName evidence="2">Uncharacterized protein</fullName>
    </submittedName>
</protein>
<evidence type="ECO:0000313" key="3">
    <source>
        <dbReference type="Proteomes" id="UP000219036"/>
    </source>
</evidence>
<keyword evidence="1" id="KW-0175">Coiled coil</keyword>
<reference evidence="3" key="1">
    <citation type="submission" date="2017-09" db="EMBL/GenBank/DDBJ databases">
        <authorList>
            <person name="Varghese N."/>
            <person name="Submissions S."/>
        </authorList>
    </citation>
    <scope>NUCLEOTIDE SEQUENCE [LARGE SCALE GENOMIC DNA]</scope>
    <source>
        <strain evidence="3">DSM 15103</strain>
    </source>
</reference>
<keyword evidence="3" id="KW-1185">Reference proteome</keyword>
<gene>
    <name evidence="2" type="ORF">SAMN06265182_1221</name>
</gene>
<organism evidence="2 3">
    <name type="scientific">Persephonella hydrogeniphila</name>
    <dbReference type="NCBI Taxonomy" id="198703"/>
    <lineage>
        <taxon>Bacteria</taxon>
        <taxon>Pseudomonadati</taxon>
        <taxon>Aquificota</taxon>
        <taxon>Aquificia</taxon>
        <taxon>Aquificales</taxon>
        <taxon>Hydrogenothermaceae</taxon>
        <taxon>Persephonella</taxon>
    </lineage>
</organism>
<dbReference type="Proteomes" id="UP000219036">
    <property type="component" value="Unassembled WGS sequence"/>
</dbReference>
<dbReference type="AlphaFoldDB" id="A0A285NFD4"/>
<proteinExistence type="predicted"/>
<feature type="coiled-coil region" evidence="1">
    <location>
        <begin position="32"/>
        <end position="92"/>
    </location>
</feature>
<dbReference type="RefSeq" id="WP_097000393.1">
    <property type="nucleotide sequence ID" value="NZ_OBEI01000004.1"/>
</dbReference>
<evidence type="ECO:0000313" key="2">
    <source>
        <dbReference type="EMBL" id="SNZ08224.1"/>
    </source>
</evidence>